<dbReference type="InterPro" id="IPR036388">
    <property type="entry name" value="WH-like_DNA-bd_sf"/>
</dbReference>
<feature type="domain" description="PTS EIIA type-2" evidence="6">
    <location>
        <begin position="500"/>
        <end position="639"/>
    </location>
</feature>
<dbReference type="RefSeq" id="WP_152077105.1">
    <property type="nucleotide sequence ID" value="NZ_CAAKNU010000111.1"/>
</dbReference>
<evidence type="ECO:0000313" key="9">
    <source>
        <dbReference type="EMBL" id="VWM01807.1"/>
    </source>
</evidence>
<dbReference type="Pfam" id="PF00874">
    <property type="entry name" value="PRD"/>
    <property type="match status" value="1"/>
</dbReference>
<dbReference type="Gene3D" id="1.10.1790.10">
    <property type="entry name" value="PRD domain"/>
    <property type="match status" value="1"/>
</dbReference>
<dbReference type="InterPro" id="IPR036390">
    <property type="entry name" value="WH_DNA-bd_sf"/>
</dbReference>
<name>A0A5K1JDD9_9ACTN</name>
<dbReference type="SUPFAM" id="SSF52794">
    <property type="entry name" value="PTS system IIB component-like"/>
    <property type="match status" value="1"/>
</dbReference>
<feature type="domain" description="PRD" evidence="8">
    <location>
        <begin position="296"/>
        <end position="403"/>
    </location>
</feature>
<protein>
    <submittedName>
        <fullName evidence="9">Putative licABCH operon regulator</fullName>
    </submittedName>
</protein>
<sequence length="642" mass="71666">MNSSELATYILQNGTVDAKTLMARLGLKERAMRSRIQHANDSLAGCARIAFSRSHGGYEIAVYDEEALKVRLQDGNRADRLDYLPSTPKERVDYLLHNLLARDSWIKLDDIASMLCVSRATISNDLKDVQRVLDEYGLALEKRPRYGMRVTGEEIDRRNCLAAIAVNTTLSSEHLRPVTSDILERLSASVYKVLECEGVKINPFAHHNLIVYIAVTLSRIREGRVLEAGLTPLDESIARERGVAVALARRIGKEFGVCMPEPEIEGMCIQLASKRLFNTQGGDDGSHLDEPADSTEIDNEAWKLSNEMVETVWRAFRFDFRSDIELIMSLARHLMPLTVRLRYRMTIENAILHDIKKRFPLAYSMAIDASGVLSEHFGPMPSEEEIGYIALLFALAIERKTSGLMRKRVLVVCPTGKGSAQLLALQIRHRFGDQLNSIDTCDVNELDHIDLSKIDYVLTTVALPCTLNVPVVHVSNFLDTKSSEDIRIAINEGGASEAMRRIPPELFFPHLATRTREDALEFLCARARACMNLSRDFPAAVGQREAMAATSFGNLVALPHAFDDTADHTFAAVGITDNPIDWGGKPVRLIFLICVANDAVNGLNGFYRALSKLLTNKESLQRVVSDMRFETLLEEMKGDYIG</sequence>
<gene>
    <name evidence="9" type="primary">licR_2</name>
    <name evidence="9" type="ORF">KCJAJFAP_01007</name>
</gene>
<dbReference type="Gene3D" id="3.40.50.2300">
    <property type="match status" value="1"/>
</dbReference>
<evidence type="ECO:0000259" key="8">
    <source>
        <dbReference type="PROSITE" id="PS51372"/>
    </source>
</evidence>
<dbReference type="InterPro" id="IPR013011">
    <property type="entry name" value="PTS_EIIB_2"/>
</dbReference>
<dbReference type="Pfam" id="PF05043">
    <property type="entry name" value="Mga"/>
    <property type="match status" value="1"/>
</dbReference>
<dbReference type="Gene3D" id="1.10.10.10">
    <property type="entry name" value="Winged helix-like DNA-binding domain superfamily/Winged helix DNA-binding domain"/>
    <property type="match status" value="1"/>
</dbReference>
<feature type="domain" description="PTS EIIB type-2" evidence="7">
    <location>
        <begin position="407"/>
        <end position="498"/>
    </location>
</feature>
<evidence type="ECO:0000256" key="3">
    <source>
        <dbReference type="ARBA" id="ARBA00023015"/>
    </source>
</evidence>
<evidence type="ECO:0000256" key="2">
    <source>
        <dbReference type="ARBA" id="ARBA00022737"/>
    </source>
</evidence>
<dbReference type="SUPFAM" id="SSF63520">
    <property type="entry name" value="PTS-regulatory domain, PRD"/>
    <property type="match status" value="2"/>
</dbReference>
<dbReference type="PROSITE" id="PS51094">
    <property type="entry name" value="PTS_EIIA_TYPE_2"/>
    <property type="match status" value="1"/>
</dbReference>
<dbReference type="PROSITE" id="PS00372">
    <property type="entry name" value="PTS_EIIA_TYPE_2_HIS"/>
    <property type="match status" value="1"/>
</dbReference>
<dbReference type="InterPro" id="IPR036634">
    <property type="entry name" value="PRD_sf"/>
</dbReference>
<dbReference type="SUPFAM" id="SSF55804">
    <property type="entry name" value="Phoshotransferase/anion transport protein"/>
    <property type="match status" value="1"/>
</dbReference>
<dbReference type="PANTHER" id="PTHR30185:SF13">
    <property type="entry name" value="LICABCH OPERON REGULATOR-RELATED"/>
    <property type="match status" value="1"/>
</dbReference>
<dbReference type="InterPro" id="IPR036095">
    <property type="entry name" value="PTS_EIIB-like_sf"/>
</dbReference>
<evidence type="ECO:0000256" key="4">
    <source>
        <dbReference type="ARBA" id="ARBA00023159"/>
    </source>
</evidence>
<evidence type="ECO:0000259" key="6">
    <source>
        <dbReference type="PROSITE" id="PS51094"/>
    </source>
</evidence>
<dbReference type="CDD" id="cd05568">
    <property type="entry name" value="PTS_IIB_bgl_like"/>
    <property type="match status" value="1"/>
</dbReference>
<evidence type="ECO:0000259" key="7">
    <source>
        <dbReference type="PROSITE" id="PS51099"/>
    </source>
</evidence>
<keyword evidence="1" id="KW-0808">Transferase</keyword>
<dbReference type="Proteomes" id="UP000361836">
    <property type="component" value="Unassembled WGS sequence"/>
</dbReference>
<dbReference type="InterPro" id="IPR016152">
    <property type="entry name" value="PTrfase/Anion_transptr"/>
</dbReference>
<evidence type="ECO:0000256" key="5">
    <source>
        <dbReference type="ARBA" id="ARBA00023163"/>
    </source>
</evidence>
<keyword evidence="5" id="KW-0804">Transcription</keyword>
<dbReference type="PROSITE" id="PS51099">
    <property type="entry name" value="PTS_EIIB_TYPE_2"/>
    <property type="match status" value="1"/>
</dbReference>
<dbReference type="SUPFAM" id="SSF46785">
    <property type="entry name" value="Winged helix' DNA-binding domain"/>
    <property type="match status" value="1"/>
</dbReference>
<proteinExistence type="predicted"/>
<dbReference type="EMBL" id="CABWIE010000036">
    <property type="protein sequence ID" value="VWM01807.1"/>
    <property type="molecule type" value="Genomic_DNA"/>
</dbReference>
<evidence type="ECO:0000256" key="1">
    <source>
        <dbReference type="ARBA" id="ARBA00022679"/>
    </source>
</evidence>
<keyword evidence="2" id="KW-0677">Repeat</keyword>
<dbReference type="GO" id="GO:0006355">
    <property type="term" value="P:regulation of DNA-templated transcription"/>
    <property type="evidence" value="ECO:0007669"/>
    <property type="project" value="InterPro"/>
</dbReference>
<dbReference type="InterPro" id="IPR007737">
    <property type="entry name" value="Mga_HTH"/>
</dbReference>
<dbReference type="GO" id="GO:0008982">
    <property type="term" value="F:protein-N(PI)-phosphohistidine-sugar phosphotransferase activity"/>
    <property type="evidence" value="ECO:0007669"/>
    <property type="project" value="InterPro"/>
</dbReference>
<dbReference type="GO" id="GO:0009401">
    <property type="term" value="P:phosphoenolpyruvate-dependent sugar phosphotransferase system"/>
    <property type="evidence" value="ECO:0007669"/>
    <property type="project" value="InterPro"/>
</dbReference>
<keyword evidence="10" id="KW-1185">Reference proteome</keyword>
<dbReference type="AlphaFoldDB" id="A0A5K1JDD9"/>
<evidence type="ECO:0000313" key="10">
    <source>
        <dbReference type="Proteomes" id="UP000361836"/>
    </source>
</evidence>
<dbReference type="InterPro" id="IPR050661">
    <property type="entry name" value="BglG_antiterminators"/>
</dbReference>
<dbReference type="Gene3D" id="3.40.930.10">
    <property type="entry name" value="Mannitol-specific EII, Chain A"/>
    <property type="match status" value="1"/>
</dbReference>
<reference evidence="9 10" key="1">
    <citation type="submission" date="2019-10" db="EMBL/GenBank/DDBJ databases">
        <authorList>
            <person name="Wolf R A."/>
        </authorList>
    </citation>
    <scope>NUCLEOTIDE SEQUENCE [LARGE SCALE GENOMIC DNA]</scope>
    <source>
        <strain evidence="9">Collinsella_aerofaciens_MC2</strain>
    </source>
</reference>
<dbReference type="PROSITE" id="PS51372">
    <property type="entry name" value="PRD_2"/>
    <property type="match status" value="1"/>
</dbReference>
<dbReference type="InterPro" id="IPR002178">
    <property type="entry name" value="PTS_EIIA_type-2_dom"/>
</dbReference>
<dbReference type="PANTHER" id="PTHR30185">
    <property type="entry name" value="CRYPTIC BETA-GLUCOSIDE BGL OPERON ANTITERMINATOR"/>
    <property type="match status" value="1"/>
</dbReference>
<keyword evidence="4" id="KW-0010">Activator</keyword>
<organism evidence="9 10">
    <name type="scientific">Collinsella aerofaciens</name>
    <dbReference type="NCBI Taxonomy" id="74426"/>
    <lineage>
        <taxon>Bacteria</taxon>
        <taxon>Bacillati</taxon>
        <taxon>Actinomycetota</taxon>
        <taxon>Coriobacteriia</taxon>
        <taxon>Coriobacteriales</taxon>
        <taxon>Coriobacteriaceae</taxon>
        <taxon>Collinsella</taxon>
    </lineage>
</organism>
<keyword evidence="3" id="KW-0805">Transcription regulation</keyword>
<dbReference type="Pfam" id="PF00359">
    <property type="entry name" value="PTS_EIIA_2"/>
    <property type="match status" value="1"/>
</dbReference>
<dbReference type="InterPro" id="IPR011608">
    <property type="entry name" value="PRD"/>
</dbReference>
<accession>A0A5K1JDD9</accession>